<protein>
    <submittedName>
        <fullName evidence="2">Uncharacterized protein</fullName>
    </submittedName>
</protein>
<evidence type="ECO:0000313" key="2">
    <source>
        <dbReference type="EMBL" id="CAJ1399928.1"/>
    </source>
</evidence>
<accession>A0AA36J7H6</accession>
<evidence type="ECO:0000313" key="3">
    <source>
        <dbReference type="Proteomes" id="UP001178507"/>
    </source>
</evidence>
<name>A0AA36J7H6_9DINO</name>
<reference evidence="2" key="1">
    <citation type="submission" date="2023-08" db="EMBL/GenBank/DDBJ databases">
        <authorList>
            <person name="Chen Y."/>
            <person name="Shah S."/>
            <person name="Dougan E. K."/>
            <person name="Thang M."/>
            <person name="Chan C."/>
        </authorList>
    </citation>
    <scope>NUCLEOTIDE SEQUENCE</scope>
</reference>
<keyword evidence="3" id="KW-1185">Reference proteome</keyword>
<dbReference type="EMBL" id="CAUJNA010003352">
    <property type="protein sequence ID" value="CAJ1399928.1"/>
    <property type="molecule type" value="Genomic_DNA"/>
</dbReference>
<sequence length="203" mass="20590">MCHEAEVSAPALRGFAKAPMMSEEVNSAGDMQVQASGGLSVLRQQAQIELAEAAADAAEAETLAAQELRRADVATKEAKALSQALAQSSPEELAQALQAGDRTRHARVCASAEAEAGAGDEAGAAGAVTASAVGRSGLMGSMMSGMATGTGFSLGNRAAEAVFGPRQAEATWRAALVGEGFELLEGTGEKRKAVPAVPDLHLK</sequence>
<comment type="caution">
    <text evidence="2">The sequence shown here is derived from an EMBL/GenBank/DDBJ whole genome shotgun (WGS) entry which is preliminary data.</text>
</comment>
<keyword evidence="1" id="KW-0175">Coiled coil</keyword>
<gene>
    <name evidence="2" type="ORF">EVOR1521_LOCUS23379</name>
</gene>
<organism evidence="2 3">
    <name type="scientific">Effrenium voratum</name>
    <dbReference type="NCBI Taxonomy" id="2562239"/>
    <lineage>
        <taxon>Eukaryota</taxon>
        <taxon>Sar</taxon>
        <taxon>Alveolata</taxon>
        <taxon>Dinophyceae</taxon>
        <taxon>Suessiales</taxon>
        <taxon>Symbiodiniaceae</taxon>
        <taxon>Effrenium</taxon>
    </lineage>
</organism>
<dbReference type="Proteomes" id="UP001178507">
    <property type="component" value="Unassembled WGS sequence"/>
</dbReference>
<dbReference type="AlphaFoldDB" id="A0AA36J7H6"/>
<evidence type="ECO:0000256" key="1">
    <source>
        <dbReference type="SAM" id="Coils"/>
    </source>
</evidence>
<feature type="coiled-coil region" evidence="1">
    <location>
        <begin position="41"/>
        <end position="70"/>
    </location>
</feature>
<proteinExistence type="predicted"/>